<keyword evidence="2" id="KW-1185">Reference proteome</keyword>
<name>A0ABQ7XW74_BRANA</name>
<dbReference type="EMBL" id="JAGKQM010000019">
    <property type="protein sequence ID" value="KAH0860183.1"/>
    <property type="molecule type" value="Genomic_DNA"/>
</dbReference>
<protein>
    <submittedName>
        <fullName evidence="1">Uncharacterized protein</fullName>
    </submittedName>
</protein>
<organism evidence="1 2">
    <name type="scientific">Brassica napus</name>
    <name type="common">Rape</name>
    <dbReference type="NCBI Taxonomy" id="3708"/>
    <lineage>
        <taxon>Eukaryota</taxon>
        <taxon>Viridiplantae</taxon>
        <taxon>Streptophyta</taxon>
        <taxon>Embryophyta</taxon>
        <taxon>Tracheophyta</taxon>
        <taxon>Spermatophyta</taxon>
        <taxon>Magnoliopsida</taxon>
        <taxon>eudicotyledons</taxon>
        <taxon>Gunneridae</taxon>
        <taxon>Pentapetalae</taxon>
        <taxon>rosids</taxon>
        <taxon>malvids</taxon>
        <taxon>Brassicales</taxon>
        <taxon>Brassicaceae</taxon>
        <taxon>Brassiceae</taxon>
        <taxon>Brassica</taxon>
    </lineage>
</organism>
<evidence type="ECO:0000313" key="2">
    <source>
        <dbReference type="Proteomes" id="UP000824890"/>
    </source>
</evidence>
<sequence>MLLLDSKATLMPGSSPSHHLQTALKGGFRNQNQLLGLANTNTQLLEVEFVCPMKVTGFNMDKGWCYVSCSRCTKKLQRTVSSFTWQPAVTPMQLVSFDMLDPKMSLFVDFNGKKCISWYVPTVTNGWQDFHL</sequence>
<feature type="non-terminal residue" evidence="1">
    <location>
        <position position="132"/>
    </location>
</feature>
<proteinExistence type="predicted"/>
<evidence type="ECO:0000313" key="1">
    <source>
        <dbReference type="EMBL" id="KAH0860183.1"/>
    </source>
</evidence>
<accession>A0ABQ7XW74</accession>
<gene>
    <name evidence="1" type="ORF">HID58_088444</name>
</gene>
<reference evidence="1 2" key="1">
    <citation type="submission" date="2021-05" db="EMBL/GenBank/DDBJ databases">
        <title>Genome Assembly of Synthetic Allotetraploid Brassica napus Reveals Homoeologous Exchanges between Subgenomes.</title>
        <authorList>
            <person name="Davis J.T."/>
        </authorList>
    </citation>
    <scope>NUCLEOTIDE SEQUENCE [LARGE SCALE GENOMIC DNA]</scope>
    <source>
        <strain evidence="2">cv. Da-Ae</strain>
        <tissue evidence="1">Seedling</tissue>
    </source>
</reference>
<comment type="caution">
    <text evidence="1">The sequence shown here is derived from an EMBL/GenBank/DDBJ whole genome shotgun (WGS) entry which is preliminary data.</text>
</comment>
<dbReference type="Proteomes" id="UP000824890">
    <property type="component" value="Unassembled WGS sequence"/>
</dbReference>